<reference evidence="1" key="1">
    <citation type="submission" date="2023-04" db="EMBL/GenBank/DDBJ databases">
        <title>A chromosome-level genome assembly of the parasitoid wasp Eretmocerus hayati.</title>
        <authorList>
            <person name="Zhong Y."/>
            <person name="Liu S."/>
            <person name="Liu Y."/>
        </authorList>
    </citation>
    <scope>NUCLEOTIDE SEQUENCE</scope>
    <source>
        <strain evidence="1">ZJU_SS_LIU_2023</strain>
    </source>
</reference>
<gene>
    <name evidence="1" type="ORF">QAD02_018735</name>
</gene>
<keyword evidence="2" id="KW-1185">Reference proteome</keyword>
<sequence length="647" mass="72614">MIRIILFVTFVYHVTVKCSAYTVPKTLYRNLYGFEINRTPANEALLNLTIGALKFMRENEKFAHSGLQDTTPEPNEEYDFIVIGAGSAGATIASRLSEIPEVTVLLIEAGRNENLMMDIPLIVNYLQLSEEINWMYQTVPSDKYCLGMVGHKCNFPRGKVVGGSSVLNYMIATRGDPKDYDEWAAMGNKEWSYKQVLKYFKKLESMDVEELKSDSEMHNTKGPVHIGYAPYHTPLAQSFVEAGAQMGYPIVDYNGEQMIGFSIVQSTIKNGTRMSSNRAYLHPFRRRKNLFLSKLSHVDKILIDPRSKRAYGVEFTKANVSIQVKARKEVILSAGAIGSPQILMLSGIGPRKHLTDMNIQVIQDAPVGENLMDHISYGGLVFFVDQPVSMTMDEVSNPMKPYLRDFLNEKEGPFTSPGGCEGLGFINVDHPKETNYSADIEFMFLAGSVVSDSILQFTFGISDDYWNAMFSNITGRHSWTIFPMLMKPLSRGRILLQNKNPETKPKIYPNYFENPDDMRVMIKGIRAAIELSKTEAMQRFGSELYDTPVPGCENYVHDSDDYWECAARTFSFTIYHYSGTCKMGPLDDPTSVVDPKLKVKGVKGLRVADASIMPVINVGHTNIPSIMIGEKAADMIKEDWGLSVKEG</sequence>
<dbReference type="Proteomes" id="UP001239111">
    <property type="component" value="Chromosome 1"/>
</dbReference>
<evidence type="ECO:0000313" key="2">
    <source>
        <dbReference type="Proteomes" id="UP001239111"/>
    </source>
</evidence>
<accession>A0ACC2PHK3</accession>
<proteinExistence type="predicted"/>
<evidence type="ECO:0000313" key="1">
    <source>
        <dbReference type="EMBL" id="KAJ8682943.1"/>
    </source>
</evidence>
<protein>
    <submittedName>
        <fullName evidence="1">Uncharacterized protein</fullName>
    </submittedName>
</protein>
<name>A0ACC2PHK3_9HYME</name>
<dbReference type="EMBL" id="CM056741">
    <property type="protein sequence ID" value="KAJ8682943.1"/>
    <property type="molecule type" value="Genomic_DNA"/>
</dbReference>
<organism evidence="1 2">
    <name type="scientific">Eretmocerus hayati</name>
    <dbReference type="NCBI Taxonomy" id="131215"/>
    <lineage>
        <taxon>Eukaryota</taxon>
        <taxon>Metazoa</taxon>
        <taxon>Ecdysozoa</taxon>
        <taxon>Arthropoda</taxon>
        <taxon>Hexapoda</taxon>
        <taxon>Insecta</taxon>
        <taxon>Pterygota</taxon>
        <taxon>Neoptera</taxon>
        <taxon>Endopterygota</taxon>
        <taxon>Hymenoptera</taxon>
        <taxon>Apocrita</taxon>
        <taxon>Proctotrupomorpha</taxon>
        <taxon>Chalcidoidea</taxon>
        <taxon>Aphelinidae</taxon>
        <taxon>Aphelininae</taxon>
        <taxon>Eretmocerus</taxon>
    </lineage>
</organism>
<comment type="caution">
    <text evidence="1">The sequence shown here is derived from an EMBL/GenBank/DDBJ whole genome shotgun (WGS) entry which is preliminary data.</text>
</comment>